<dbReference type="InterPro" id="IPR050534">
    <property type="entry name" value="Coronavir_polyprotein_1ab"/>
</dbReference>
<dbReference type="EC" id="3.6.4.12" evidence="4"/>
<dbReference type="InterPro" id="IPR027417">
    <property type="entry name" value="P-loop_NTPase"/>
</dbReference>
<keyword evidence="30" id="KW-1185">Reference proteome</keyword>
<feature type="domain" description="DNA2/NAM7 helicase helicase" evidence="26">
    <location>
        <begin position="967"/>
        <end position="1053"/>
    </location>
</feature>
<dbReference type="GO" id="GO:0017116">
    <property type="term" value="F:single-stranded DNA helicase activity"/>
    <property type="evidence" value="ECO:0007669"/>
    <property type="project" value="EnsemblFungi"/>
</dbReference>
<keyword evidence="6" id="KW-0004">4Fe-4S</keyword>
<evidence type="ECO:0000256" key="13">
    <source>
        <dbReference type="ARBA" id="ARBA00022801"/>
    </source>
</evidence>
<keyword evidence="13" id="KW-0378">Hydrolase</keyword>
<evidence type="ECO:0000256" key="12">
    <source>
        <dbReference type="ARBA" id="ARBA00022763"/>
    </source>
</evidence>
<evidence type="ECO:0000256" key="5">
    <source>
        <dbReference type="ARBA" id="ARBA00021516"/>
    </source>
</evidence>
<keyword evidence="14 29" id="KW-0347">Helicase</keyword>
<dbReference type="CDD" id="cd18808">
    <property type="entry name" value="SF1_C_Upf1"/>
    <property type="match status" value="1"/>
</dbReference>
<dbReference type="GeneID" id="3646072"/>
<dbReference type="InterPro" id="IPR041677">
    <property type="entry name" value="DNA2/NAM7_AAA_11"/>
</dbReference>
<evidence type="ECO:0000313" key="28">
    <source>
        <dbReference type="CGD" id="CAL0000193143"/>
    </source>
</evidence>
<keyword evidence="11" id="KW-0255">Endonuclease</keyword>
<reference evidence="29 30" key="1">
    <citation type="journal article" date="2004" name="Proc. Natl. Acad. Sci. U.S.A.">
        <title>The diploid genome sequence of Candida albicans.</title>
        <authorList>
            <person name="Jones T."/>
            <person name="Federspiel N.A."/>
            <person name="Chibana H."/>
            <person name="Dungan J."/>
            <person name="Kalman S."/>
            <person name="Magee B.B."/>
            <person name="Newport G."/>
            <person name="Thorstenson Y.R."/>
            <person name="Agabian N."/>
            <person name="Magee P.T."/>
            <person name="Davis R.W."/>
            <person name="Scherer S."/>
        </authorList>
    </citation>
    <scope>NUCLEOTIDE SEQUENCE [LARGE SCALE GENOMIC DNA]</scope>
    <source>
        <strain evidence="30">SC5314 / ATCC MYA-2876</strain>
    </source>
</reference>
<dbReference type="GO" id="GO:0000723">
    <property type="term" value="P:telomere maintenance"/>
    <property type="evidence" value="ECO:0007669"/>
    <property type="project" value="EnsemblFungi"/>
</dbReference>
<protein>
    <recommendedName>
        <fullName evidence="5">DNA replication ATP-dependent helicase/nuclease DNA2</fullName>
        <ecNumber evidence="4">3.6.4.12</ecNumber>
    </recommendedName>
</protein>
<name>A0A1D8PPB3_CANAL</name>
<dbReference type="GO" id="GO:0032448">
    <property type="term" value="F:DNA hairpin binding"/>
    <property type="evidence" value="ECO:0007669"/>
    <property type="project" value="EnsemblFungi"/>
</dbReference>
<dbReference type="CGD" id="CAL0000193143">
    <property type="gene designation" value="DNA2"/>
</dbReference>
<feature type="region of interest" description="Disordered" evidence="23">
    <location>
        <begin position="281"/>
        <end position="319"/>
    </location>
</feature>
<dbReference type="SMR" id="A0A1D8PPB3"/>
<keyword evidence="12" id="KW-0227">DNA damage</keyword>
<evidence type="ECO:0000256" key="22">
    <source>
        <dbReference type="ARBA" id="ARBA00047995"/>
    </source>
</evidence>
<evidence type="ECO:0000256" key="6">
    <source>
        <dbReference type="ARBA" id="ARBA00022485"/>
    </source>
</evidence>
<dbReference type="Proteomes" id="UP000000559">
    <property type="component" value="Chromosome 6"/>
</dbReference>
<dbReference type="GO" id="GO:0035861">
    <property type="term" value="C:site of double-strand break"/>
    <property type="evidence" value="ECO:0007669"/>
    <property type="project" value="EnsemblFungi"/>
</dbReference>
<dbReference type="GO" id="GO:0051539">
    <property type="term" value="F:4 iron, 4 sulfur cluster binding"/>
    <property type="evidence" value="ECO:0007669"/>
    <property type="project" value="UniProtKB-KW"/>
</dbReference>
<comment type="subcellular location">
    <subcellularLocation>
        <location evidence="2">Nucleus</location>
    </subcellularLocation>
</comment>
<feature type="region of interest" description="Disordered" evidence="23">
    <location>
        <begin position="224"/>
        <end position="269"/>
    </location>
</feature>
<dbReference type="Pfam" id="PF13087">
    <property type="entry name" value="AAA_12"/>
    <property type="match status" value="1"/>
</dbReference>
<feature type="domain" description="DNA replication factor Dna2 N-terminal" evidence="25">
    <location>
        <begin position="404"/>
        <end position="604"/>
    </location>
</feature>
<dbReference type="GO" id="GO:0005524">
    <property type="term" value="F:ATP binding"/>
    <property type="evidence" value="ECO:0007669"/>
    <property type="project" value="UniProtKB-KW"/>
</dbReference>
<dbReference type="Gene3D" id="3.40.50.300">
    <property type="entry name" value="P-loop containing nucleotide triphosphate hydrolases"/>
    <property type="match status" value="2"/>
</dbReference>
<feature type="domain" description="DNA2/NAM7 helicase-like C-terminal" evidence="27">
    <location>
        <begin position="1145"/>
        <end position="1355"/>
    </location>
</feature>
<gene>
    <name evidence="28 29" type="primary">DNA2</name>
    <name evidence="29" type="ordered locus">CAALFM_C600320CA</name>
    <name evidence="28" type="ordered locus">orf19.8783</name>
</gene>
<keyword evidence="7" id="KW-0235">DNA replication</keyword>
<dbReference type="GO" id="GO:0005737">
    <property type="term" value="C:cytoplasm"/>
    <property type="evidence" value="ECO:0007669"/>
    <property type="project" value="EnsemblFungi"/>
</dbReference>
<dbReference type="InterPro" id="IPR011604">
    <property type="entry name" value="PDDEXK-like_dom_sf"/>
</dbReference>
<accession>A0A1D8PPB3</accession>
<dbReference type="STRING" id="237561.A0A1D8PPB3"/>
<keyword evidence="8" id="KW-0540">Nuclease</keyword>
<evidence type="ECO:0000256" key="17">
    <source>
        <dbReference type="ARBA" id="ARBA00023014"/>
    </source>
</evidence>
<reference evidence="29 30" key="3">
    <citation type="journal article" date="2013" name="Genome Biol.">
        <title>Assembly of a phased diploid Candida albicans genome facilitates allele-specific measurements and provides a simple model for repeat and indel structure.</title>
        <authorList>
            <person name="Muzzey D."/>
            <person name="Schwartz K."/>
            <person name="Weissman J.S."/>
            <person name="Sherlock G."/>
        </authorList>
    </citation>
    <scope>NUCLEOTIDE SEQUENCE [LARGE SCALE GENOMIC DNA]</scope>
    <source>
        <strain evidence="30">SC5314 / ATCC MYA-2876</strain>
    </source>
</reference>
<evidence type="ECO:0000256" key="7">
    <source>
        <dbReference type="ARBA" id="ARBA00022705"/>
    </source>
</evidence>
<dbReference type="FunFam" id="3.40.50.300:FF:000789">
    <property type="entry name" value="DNA replication ATP-dependent helicase/nuclease DNA2"/>
    <property type="match status" value="1"/>
</dbReference>
<feature type="compositionally biased region" description="Acidic residues" evidence="23">
    <location>
        <begin position="305"/>
        <end position="319"/>
    </location>
</feature>
<dbReference type="AlphaFoldDB" id="A0A1D8PPB3"/>
<keyword evidence="9" id="KW-0479">Metal-binding</keyword>
<dbReference type="OrthoDB" id="6513042at2759"/>
<keyword evidence="10" id="KW-0547">Nucleotide-binding</keyword>
<keyword evidence="21" id="KW-0511">Multifunctional enzyme</keyword>
<dbReference type="GO" id="GO:0043539">
    <property type="term" value="F:protein serine/threonine kinase activator activity"/>
    <property type="evidence" value="ECO:0007669"/>
    <property type="project" value="EnsemblFungi"/>
</dbReference>
<evidence type="ECO:0000256" key="9">
    <source>
        <dbReference type="ARBA" id="ARBA00022723"/>
    </source>
</evidence>
<evidence type="ECO:0000259" key="24">
    <source>
        <dbReference type="Pfam" id="PF01930"/>
    </source>
</evidence>
<evidence type="ECO:0000256" key="16">
    <source>
        <dbReference type="ARBA" id="ARBA00023004"/>
    </source>
</evidence>
<feature type="domain" description="DNA2/NAM7 helicase helicase" evidence="26">
    <location>
        <begin position="1072"/>
        <end position="1134"/>
    </location>
</feature>
<keyword evidence="20" id="KW-0539">Nucleus</keyword>
<evidence type="ECO:0000259" key="26">
    <source>
        <dbReference type="Pfam" id="PF13086"/>
    </source>
</evidence>
<keyword evidence="15" id="KW-0067">ATP-binding</keyword>
<dbReference type="InterPro" id="IPR026851">
    <property type="entry name" value="Dna2/JHS1_DEXXQ-box"/>
</dbReference>
<dbReference type="Pfam" id="PF01930">
    <property type="entry name" value="Cas_Cas4"/>
    <property type="match status" value="1"/>
</dbReference>
<feature type="domain" description="DUF83" evidence="24">
    <location>
        <begin position="613"/>
        <end position="712"/>
    </location>
</feature>
<dbReference type="GO" id="GO:0005634">
    <property type="term" value="C:nucleus"/>
    <property type="evidence" value="ECO:0007669"/>
    <property type="project" value="UniProtKB-SubCell"/>
</dbReference>
<evidence type="ECO:0000313" key="30">
    <source>
        <dbReference type="Proteomes" id="UP000000559"/>
    </source>
</evidence>
<feature type="compositionally biased region" description="Polar residues" evidence="23">
    <location>
        <begin position="286"/>
        <end position="298"/>
    </location>
</feature>
<feature type="region of interest" description="Disordered" evidence="23">
    <location>
        <begin position="1"/>
        <end position="24"/>
    </location>
</feature>
<comment type="similarity">
    <text evidence="3">Belongs to the DNA2/NAM7 helicase family.</text>
</comment>
<evidence type="ECO:0000256" key="2">
    <source>
        <dbReference type="ARBA" id="ARBA00004123"/>
    </source>
</evidence>
<evidence type="ECO:0000256" key="8">
    <source>
        <dbReference type="ARBA" id="ARBA00022722"/>
    </source>
</evidence>
<dbReference type="InterPro" id="IPR014808">
    <property type="entry name" value="DNA_replication_fac_Dna2_N"/>
</dbReference>
<dbReference type="CDD" id="cd18041">
    <property type="entry name" value="DEXXQc_DNA2"/>
    <property type="match status" value="1"/>
</dbReference>
<dbReference type="PANTHER" id="PTHR43788">
    <property type="entry name" value="DNA2/NAM7 HELICASE FAMILY MEMBER"/>
    <property type="match status" value="1"/>
</dbReference>
<dbReference type="GO" id="GO:0017108">
    <property type="term" value="F:5'-flap endonuclease activity"/>
    <property type="evidence" value="ECO:0007669"/>
    <property type="project" value="EnsemblFungi"/>
</dbReference>
<dbReference type="PANTHER" id="PTHR43788:SF8">
    <property type="entry name" value="DNA-BINDING PROTEIN SMUBP-2"/>
    <property type="match status" value="1"/>
</dbReference>
<evidence type="ECO:0000256" key="3">
    <source>
        <dbReference type="ARBA" id="ARBA00007913"/>
    </source>
</evidence>
<dbReference type="InParanoid" id="A0A1D8PPB3"/>
<dbReference type="GO" id="GO:0043139">
    <property type="term" value="F:5'-3' DNA helicase activity"/>
    <property type="evidence" value="ECO:0000318"/>
    <property type="project" value="GO_Central"/>
</dbReference>
<dbReference type="InterPro" id="IPR022765">
    <property type="entry name" value="Dna2/Cas4_DUF83"/>
</dbReference>
<dbReference type="GO" id="GO:0000400">
    <property type="term" value="F:four-way junction DNA binding"/>
    <property type="evidence" value="ECO:0007669"/>
    <property type="project" value="EnsemblFungi"/>
</dbReference>
<evidence type="ECO:0000256" key="18">
    <source>
        <dbReference type="ARBA" id="ARBA00023125"/>
    </source>
</evidence>
<dbReference type="VEuPathDB" id="FungiDB:C6_00320C_A"/>
<evidence type="ECO:0000256" key="21">
    <source>
        <dbReference type="ARBA" id="ARBA00023268"/>
    </source>
</evidence>
<comment type="cofactor">
    <cofactor evidence="1">
        <name>[4Fe-4S] cluster</name>
        <dbReference type="ChEBI" id="CHEBI:49883"/>
    </cofactor>
</comment>
<evidence type="ECO:0000256" key="1">
    <source>
        <dbReference type="ARBA" id="ARBA00001966"/>
    </source>
</evidence>
<evidence type="ECO:0000256" key="23">
    <source>
        <dbReference type="SAM" id="MobiDB-lite"/>
    </source>
</evidence>
<dbReference type="GO" id="GO:0000014">
    <property type="term" value="F:single-stranded DNA endodeoxyribonuclease activity"/>
    <property type="evidence" value="ECO:0007669"/>
    <property type="project" value="EnsemblFungi"/>
</dbReference>
<dbReference type="GO" id="GO:0000781">
    <property type="term" value="C:chromosome, telomeric region"/>
    <property type="evidence" value="ECO:0007669"/>
    <property type="project" value="EnsemblFungi"/>
</dbReference>
<evidence type="ECO:0000259" key="27">
    <source>
        <dbReference type="Pfam" id="PF13087"/>
    </source>
</evidence>
<evidence type="ECO:0000256" key="14">
    <source>
        <dbReference type="ARBA" id="ARBA00022806"/>
    </source>
</evidence>
<dbReference type="InterPro" id="IPR041679">
    <property type="entry name" value="DNA2/NAM7-like_C"/>
</dbReference>
<dbReference type="EMBL" id="CP017628">
    <property type="protein sequence ID" value="AOW29981.1"/>
    <property type="molecule type" value="Genomic_DNA"/>
</dbReference>
<dbReference type="GO" id="GO:0033314">
    <property type="term" value="P:mitotic DNA replication checkpoint signaling"/>
    <property type="evidence" value="ECO:0007669"/>
    <property type="project" value="EnsemblFungi"/>
</dbReference>
<reference evidence="29 30" key="2">
    <citation type="journal article" date="2007" name="Genome Biol.">
        <title>Assembly of the Candida albicans genome into sixteen supercontigs aligned on the eight chromosomes.</title>
        <authorList>
            <person name="van het Hoog M."/>
            <person name="Rast T.J."/>
            <person name="Martchenko M."/>
            <person name="Grindle S."/>
            <person name="Dignard D."/>
            <person name="Hogues H."/>
            <person name="Cuomo C."/>
            <person name="Berriman M."/>
            <person name="Scherer S."/>
            <person name="Magee B.B."/>
            <person name="Whiteway M."/>
            <person name="Chibana H."/>
            <person name="Nantel A."/>
            <person name="Magee P.T."/>
        </authorList>
    </citation>
    <scope>GENOME REANNOTATION</scope>
    <source>
        <strain evidence="30">SC5314 / ATCC MYA-2876</strain>
    </source>
</reference>
<dbReference type="SUPFAM" id="SSF52540">
    <property type="entry name" value="P-loop containing nucleoside triphosphate hydrolases"/>
    <property type="match status" value="1"/>
</dbReference>
<dbReference type="Pfam" id="PF08696">
    <property type="entry name" value="Dna2"/>
    <property type="match status" value="1"/>
</dbReference>
<keyword evidence="16" id="KW-0408">Iron</keyword>
<evidence type="ECO:0000256" key="10">
    <source>
        <dbReference type="ARBA" id="ARBA00022741"/>
    </source>
</evidence>
<evidence type="ECO:0000256" key="15">
    <source>
        <dbReference type="ARBA" id="ARBA00022840"/>
    </source>
</evidence>
<evidence type="ECO:0000313" key="29">
    <source>
        <dbReference type="EMBL" id="AOW29981.1"/>
    </source>
</evidence>
<sequence>MSGINEDASSTTKRFKDSNEAIKPVKRLKKTTYFPVNNLTNPQTNQSNIQKSPIRPIDINSITTKVNPVQEINRNNTDNLTKVQKQSELNFLQENSDDSFDGIRWKESPEIKGSHKQMEIKNSFGGLPSSPLKNINPESENVDDRTSDVLNRYGSDFENVSKRRTPLMSKTRSDITSSSSNHKKQTNEISQLQRAKSGDVLKVKSISGSITDSFQNTLNNWINKFETDPQDDQNPNSLPDTVEMNKTIPKISTPPNPNTSIQSEDPFSDDDDLIQLLHSKTLPECPQSQPVSNDNTSIKPPMENASDDGESSDDPFTDDDSELMEVLKTQTPSVTSAFTKSFQRGIQNFEKLNIENKYEEQDIEKVSDLIYDRVTTQRFRIVNIIEQYYGPKSEKQLILEVVNSSRDKSKLVVRGEYCELELEKGDVIHVIITDSARPTLVDDMHNLLIWNPDIMLSATTISQQLNCSRKTVILSRYKFPGTSTIPIIVGEIVHFIFQECICTERWDMEFMSQVLDQLLSQYMLAIFGIGKELKDVRDEVVKHFDYLETWFKTYYKQPLSKKNLIDETSEKEQIMFAVEEALDIEEEIGSPIFGIKGKIDATITAKFENKKLKGQYMIPMEIKTGKEYIYHHAQASLYSLLFKDRYDKNIDSYLLVYTKEKVTKKCNIRISELRSLVNLRNRVSNYIKDNLKLPPLVKNSNCDRCEIRSACMTLNHLTENGTKEESGIEEELYEAITRDIFENDSYRKYFQHWDELISKEEDVMGRAVKELWTIPAEDQEFQGKCFSGMTITNSNETESNNFLFSSTHHDKSQDQQFVYTFAKAENPSRFNLAKSQVTINDKVIISDEEGHFALTTGYVKQITKDFVVVSTRRKIITSDYKLKNYNKANNQVFQSVIRSTQQNIRTTTKKRFRIDKDRMFYGLGLARYNVLSLFLPNGASQLRKLVVDLEKPTFTASSWEIPDAETFNPDQIAALKKVFSADDYSLIVGMPGTGKTTVIAQLIKVLVAQRKSVLLTSYTNSAVDNILLKLKDLDIEFLRIGYPQRVHKDIKDYIPEFKDSITTYEQYVNTYMRPKVVATTCLSITDVCFNLRYSFDYCIVDEASQITLPVSLGPLRFAKKFVMVGDHDQLQPLVTHPDKRVKQELSRSLFSLLAKEHPDSVSHLTYQYRMNSDIMNVCNTLIYNNKLKCGSEQVAQNSLKIPHPEVLNSFIGEDVSPDSQWIHKIFDEKNNVLFLDYDAVPAVEENVGEMVINTKEALLIQQIVNALVHGGVKEDEIGVMSFYRAQLSVLKKNLNNLKDLEILTADQYQGRDKECIIISLVRSNERKFAGDLMKEYRRLNVATTRAKTKLIILGSRFTLSTNELTKTFIDYLENEKWYYPLPKSAHKIYKIPEVNGPSPTRSQKSQDSPILNRNPILKNVVQDITR</sequence>
<proteinExistence type="inferred from homology"/>
<dbReference type="GO" id="GO:0006273">
    <property type="term" value="P:lagging strand elongation"/>
    <property type="evidence" value="ECO:0007669"/>
    <property type="project" value="EnsemblFungi"/>
</dbReference>
<keyword evidence="17" id="KW-0411">Iron-sulfur</keyword>
<dbReference type="RefSeq" id="XP_712310.2">
    <property type="nucleotide sequence ID" value="XM_707217.2"/>
</dbReference>
<evidence type="ECO:0000256" key="4">
    <source>
        <dbReference type="ARBA" id="ARBA00012551"/>
    </source>
</evidence>
<evidence type="ECO:0000256" key="19">
    <source>
        <dbReference type="ARBA" id="ARBA00023204"/>
    </source>
</evidence>
<dbReference type="GO" id="GO:0061849">
    <property type="term" value="F:telomeric G-quadruplex DNA binding"/>
    <property type="evidence" value="ECO:0007669"/>
    <property type="project" value="EnsemblFungi"/>
</dbReference>
<dbReference type="Gene3D" id="3.90.320.10">
    <property type="match status" value="1"/>
</dbReference>
<dbReference type="Pfam" id="PF13086">
    <property type="entry name" value="AAA_11"/>
    <property type="match status" value="2"/>
</dbReference>
<evidence type="ECO:0000259" key="25">
    <source>
        <dbReference type="Pfam" id="PF08696"/>
    </source>
</evidence>
<keyword evidence="19" id="KW-0234">DNA repair</keyword>
<dbReference type="KEGG" id="cal:CAALFM_C600320CA"/>
<dbReference type="GO" id="GO:0046872">
    <property type="term" value="F:metal ion binding"/>
    <property type="evidence" value="ECO:0007669"/>
    <property type="project" value="UniProtKB-KW"/>
</dbReference>
<organism evidence="29 30">
    <name type="scientific">Candida albicans (strain SC5314 / ATCC MYA-2876)</name>
    <name type="common">Yeast</name>
    <dbReference type="NCBI Taxonomy" id="237561"/>
    <lineage>
        <taxon>Eukaryota</taxon>
        <taxon>Fungi</taxon>
        <taxon>Dikarya</taxon>
        <taxon>Ascomycota</taxon>
        <taxon>Saccharomycotina</taxon>
        <taxon>Pichiomycetes</taxon>
        <taxon>Debaryomycetaceae</taxon>
        <taxon>Candida/Lodderomyces clade</taxon>
        <taxon>Candida</taxon>
    </lineage>
</organism>
<comment type="catalytic activity">
    <reaction evidence="22">
        <text>ATP + H2O = ADP + phosphate + H(+)</text>
        <dbReference type="Rhea" id="RHEA:13065"/>
        <dbReference type="ChEBI" id="CHEBI:15377"/>
        <dbReference type="ChEBI" id="CHEBI:15378"/>
        <dbReference type="ChEBI" id="CHEBI:30616"/>
        <dbReference type="ChEBI" id="CHEBI:43474"/>
        <dbReference type="ChEBI" id="CHEBI:456216"/>
        <dbReference type="EC" id="3.6.4.12"/>
    </reaction>
</comment>
<evidence type="ECO:0000256" key="20">
    <source>
        <dbReference type="ARBA" id="ARBA00023242"/>
    </source>
</evidence>
<dbReference type="FunCoup" id="A0A1D8PPB3">
    <property type="interactions" value="604"/>
</dbReference>
<keyword evidence="18" id="KW-0238">DNA-binding</keyword>
<feature type="region of interest" description="Disordered" evidence="23">
    <location>
        <begin position="122"/>
        <end position="197"/>
    </location>
</feature>
<evidence type="ECO:0000256" key="11">
    <source>
        <dbReference type="ARBA" id="ARBA00022759"/>
    </source>
</evidence>
<dbReference type="InterPro" id="IPR047187">
    <property type="entry name" value="SF1_C_Upf1"/>
</dbReference>
<dbReference type="GO" id="GO:0000706">
    <property type="term" value="P:meiotic DNA double-strand break processing"/>
    <property type="evidence" value="ECO:0007669"/>
    <property type="project" value="EnsemblFungi"/>
</dbReference>